<dbReference type="KEGG" id="prel:PRELSG_0005000"/>
<organism evidence="1 2">
    <name type="scientific">Plasmodium relictum</name>
    <dbReference type="NCBI Taxonomy" id="85471"/>
    <lineage>
        <taxon>Eukaryota</taxon>
        <taxon>Sar</taxon>
        <taxon>Alveolata</taxon>
        <taxon>Apicomplexa</taxon>
        <taxon>Aconoidasida</taxon>
        <taxon>Haemosporida</taxon>
        <taxon>Plasmodiidae</taxon>
        <taxon>Plasmodium</taxon>
        <taxon>Plasmodium (Haemamoeba)</taxon>
    </lineage>
</organism>
<gene>
    <name evidence="1" type="ORF">PRELSG_0005000</name>
</gene>
<evidence type="ECO:0000313" key="2">
    <source>
        <dbReference type="Proteomes" id="UP000220158"/>
    </source>
</evidence>
<keyword evidence="2" id="KW-1185">Reference proteome</keyword>
<dbReference type="Proteomes" id="UP000220158">
    <property type="component" value="Unassembled WGS sequence"/>
</dbReference>
<reference evidence="1 2" key="1">
    <citation type="submission" date="2015-04" db="EMBL/GenBank/DDBJ databases">
        <authorList>
            <consortium name="Pathogen Informatics"/>
        </authorList>
    </citation>
    <scope>NUCLEOTIDE SEQUENCE [LARGE SCALE GENOMIC DNA]</scope>
    <source>
        <strain evidence="1 2">SGS1</strain>
    </source>
</reference>
<dbReference type="AlphaFoldDB" id="A0A1J1GP56"/>
<sequence length="205" mass="24429">MEKLRQYLNKPYKKNSLKEIYDFLLEEEKNIMYYYNEASKIFNLNLNDKNQNGIAFNDLINKESTANNLFSLYEILMKLIGGLLIKKQLFMIMEMRKSLLSMNSSKARRYISHGTRQILRKEYQLNLLSQIEKEKYDIKRIQVSNSLVDKINGIIPILYFICNVKSKDKDRTNLNNKKRDNTENVLLALYYANQRLFEVTENEIK</sequence>
<evidence type="ECO:0000313" key="1">
    <source>
        <dbReference type="EMBL" id="CRG85124.1"/>
    </source>
</evidence>
<name>A0A1J1GP56_PLARL</name>
<protein>
    <submittedName>
        <fullName evidence="1">Fam-j protein</fullName>
    </submittedName>
</protein>
<dbReference type="RefSeq" id="XP_028531238.1">
    <property type="nucleotide sequence ID" value="XM_028676512.1"/>
</dbReference>
<proteinExistence type="predicted"/>
<dbReference type="GeneID" id="39733960"/>
<dbReference type="VEuPathDB" id="PlasmoDB:PRELSG_0005000"/>
<dbReference type="EMBL" id="CVMU01000357">
    <property type="protein sequence ID" value="CRG85124.1"/>
    <property type="molecule type" value="Genomic_DNA"/>
</dbReference>
<accession>A0A1J1GP56</accession>